<evidence type="ECO:0000313" key="6">
    <source>
        <dbReference type="Proteomes" id="UP000198924"/>
    </source>
</evidence>
<feature type="domain" description="Lon proteolytic" evidence="4">
    <location>
        <begin position="561"/>
        <end position="756"/>
    </location>
</feature>
<evidence type="ECO:0000259" key="4">
    <source>
        <dbReference type="PROSITE" id="PS51786"/>
    </source>
</evidence>
<dbReference type="InterPro" id="IPR046843">
    <property type="entry name" value="LonB_AAA-LID"/>
</dbReference>
<protein>
    <recommendedName>
        <fullName evidence="2">endopeptidase La</fullName>
        <ecNumber evidence="2">3.4.21.53</ecNumber>
    </recommendedName>
</protein>
<name>A0A1I4BHH2_9GAMM</name>
<dbReference type="EMBL" id="FOSH01000019">
    <property type="protein sequence ID" value="SFK68224.1"/>
    <property type="molecule type" value="Genomic_DNA"/>
</dbReference>
<dbReference type="Proteomes" id="UP000198924">
    <property type="component" value="Unassembled WGS sequence"/>
</dbReference>
<feature type="active site" evidence="2">
    <location>
        <position position="694"/>
    </location>
</feature>
<dbReference type="EC" id="3.4.21.53" evidence="2"/>
<dbReference type="OrthoDB" id="9758568at2"/>
<dbReference type="Gene3D" id="3.40.50.300">
    <property type="entry name" value="P-loop containing nucleotide triphosphate hydrolases"/>
    <property type="match status" value="2"/>
</dbReference>
<dbReference type="InterPro" id="IPR027417">
    <property type="entry name" value="P-loop_NTPase"/>
</dbReference>
<keyword evidence="2" id="KW-0720">Serine protease</keyword>
<dbReference type="STRING" id="45496.SAMN04488079_11925"/>
<keyword evidence="2" id="KW-0378">Hydrolase</keyword>
<dbReference type="GO" id="GO:0004252">
    <property type="term" value="F:serine-type endopeptidase activity"/>
    <property type="evidence" value="ECO:0007669"/>
    <property type="project" value="UniProtKB-UniRule"/>
</dbReference>
<dbReference type="RefSeq" id="WP_091715641.1">
    <property type="nucleotide sequence ID" value="NZ_FOSH01000019.1"/>
</dbReference>
<keyword evidence="1 2" id="KW-0645">Protease</keyword>
<dbReference type="InterPro" id="IPR046844">
    <property type="entry name" value="Lon-like_helical"/>
</dbReference>
<dbReference type="AlphaFoldDB" id="A0A1I4BHH2"/>
<dbReference type="PRINTS" id="PR00830">
    <property type="entry name" value="ENDOLAPTASE"/>
</dbReference>
<dbReference type="GO" id="GO:0004176">
    <property type="term" value="F:ATP-dependent peptidase activity"/>
    <property type="evidence" value="ECO:0007669"/>
    <property type="project" value="UniProtKB-UniRule"/>
</dbReference>
<dbReference type="InterPro" id="IPR014721">
    <property type="entry name" value="Ribsml_uS5_D2-typ_fold_subgr"/>
</dbReference>
<feature type="coiled-coil region" evidence="3">
    <location>
        <begin position="203"/>
        <end position="230"/>
    </location>
</feature>
<dbReference type="GO" id="GO:0005524">
    <property type="term" value="F:ATP binding"/>
    <property type="evidence" value="ECO:0007669"/>
    <property type="project" value="InterPro"/>
</dbReference>
<dbReference type="InterPro" id="IPR041699">
    <property type="entry name" value="AAA_32"/>
</dbReference>
<feature type="active site" evidence="2">
    <location>
        <position position="651"/>
    </location>
</feature>
<dbReference type="SUPFAM" id="SSF52540">
    <property type="entry name" value="P-loop containing nucleoside triphosphate hydrolases"/>
    <property type="match status" value="1"/>
</dbReference>
<dbReference type="InterPro" id="IPR020568">
    <property type="entry name" value="Ribosomal_Su5_D2-typ_SF"/>
</dbReference>
<evidence type="ECO:0000256" key="3">
    <source>
        <dbReference type="SAM" id="Coils"/>
    </source>
</evidence>
<evidence type="ECO:0000256" key="2">
    <source>
        <dbReference type="PROSITE-ProRule" id="PRU01122"/>
    </source>
</evidence>
<dbReference type="GO" id="GO:0006508">
    <property type="term" value="P:proteolysis"/>
    <property type="evidence" value="ECO:0007669"/>
    <property type="project" value="UniProtKB-KW"/>
</dbReference>
<dbReference type="Gene3D" id="3.30.230.10">
    <property type="match status" value="1"/>
</dbReference>
<reference evidence="6" key="1">
    <citation type="submission" date="2016-10" db="EMBL/GenBank/DDBJ databases">
        <authorList>
            <person name="Varghese N."/>
            <person name="Submissions S."/>
        </authorList>
    </citation>
    <scope>NUCLEOTIDE SEQUENCE [LARGE SCALE GENOMIC DNA]</scope>
    <source>
        <strain evidence="6">DSM 11578</strain>
    </source>
</reference>
<organism evidence="5 6">
    <name type="scientific">Methylophaga sulfidovorans</name>
    <dbReference type="NCBI Taxonomy" id="45496"/>
    <lineage>
        <taxon>Bacteria</taxon>
        <taxon>Pseudomonadati</taxon>
        <taxon>Pseudomonadota</taxon>
        <taxon>Gammaproteobacteria</taxon>
        <taxon>Thiotrichales</taxon>
        <taxon>Piscirickettsiaceae</taxon>
        <taxon>Methylophaga</taxon>
    </lineage>
</organism>
<dbReference type="Pfam" id="PF20437">
    <property type="entry name" value="LonC_helical"/>
    <property type="match status" value="1"/>
</dbReference>
<proteinExistence type="inferred from homology"/>
<dbReference type="PROSITE" id="PS51786">
    <property type="entry name" value="LON_PROTEOLYTIC"/>
    <property type="match status" value="1"/>
</dbReference>
<comment type="similarity">
    <text evidence="2">Belongs to the peptidase S16 family.</text>
</comment>
<accession>A0A1I4BHH2</accession>
<dbReference type="InterPro" id="IPR027065">
    <property type="entry name" value="Lon_Prtase"/>
</dbReference>
<dbReference type="GO" id="GO:0030163">
    <property type="term" value="P:protein catabolic process"/>
    <property type="evidence" value="ECO:0007669"/>
    <property type="project" value="InterPro"/>
</dbReference>
<dbReference type="Pfam" id="PF13654">
    <property type="entry name" value="AAA_32"/>
    <property type="match status" value="1"/>
</dbReference>
<dbReference type="Pfam" id="PF20436">
    <property type="entry name" value="LonB_AAA-LID"/>
    <property type="match status" value="1"/>
</dbReference>
<sequence>MPESTKLQVSDLYHHCMPEQWTFSSTADLKATNEVIGQQRAISAIEFGSHIDADGYNLFVMGPAGAGKYTLTRRYLEQHVEHLPTAKDWAYLNNFSDSQRPYAVSLPAGQGKQLRQDIEDVIDDLKDELPQAFDDEYYRGRLRSLDEATRKHRVRLFGVLQKEADRKGVVLLRLQDGHYAFAAQHNGEAMTSEEFEQLPAAQQEETENAIADLHEELQHTLLELREWERNNAKQLQALNDEVALEVISKQVNKLKHAYPNSSKLQQYFDAMLKDIRSNVDAFLKEEQSAEDTISDINIHKRYQINLVVDNSQKHGAPIVYENLPNHQTLLGCIENMAMMGALVTDFTLIKAGALHKANGGFLIIDAEQLLMQPYGWEGLKRALKSREVRFDALEQIYSLVATVSLDPEPIPLDLKVVLLGDRELYYLLYEMDPEFAGLFKVVADFEDEMPRSVENDTLFAQMMASTIEKYKLIDFDKHAIAKVIEHSARTIEDSQKISLHMGSMADLLREASFLAKQQKSQMVNRDNVQSAIKLREQRLDRLRSQIYQQIERNIIDIATSGSVIGQINALSVLGIGGFSFGQPSRVTVSARYGDDNIIDIEREVDLGGDIHSKGVLILSGYLGRTYASDNPLSMSASIVFEQNYGEVDGDSATVAELCALLSSIANIPMKQSIAITGSMNQMGQVQAIGGVNEKIEGFFDICRLTELTGEQGVIIPATNVQHLMLRDDVIQAVEAGKFHIYGIGHVNQALALLSGMDAGEYVQETGFPENTFNAHVMAQIQKWGDHNRNDKESSAE</sequence>
<gene>
    <name evidence="5" type="ORF">SAMN04488079_11925</name>
</gene>
<dbReference type="SUPFAM" id="SSF54211">
    <property type="entry name" value="Ribosomal protein S5 domain 2-like"/>
    <property type="match status" value="1"/>
</dbReference>
<dbReference type="InterPro" id="IPR008269">
    <property type="entry name" value="Lon_proteolytic"/>
</dbReference>
<comment type="catalytic activity">
    <reaction evidence="2">
        <text>Hydrolysis of proteins in presence of ATP.</text>
        <dbReference type="EC" id="3.4.21.53"/>
    </reaction>
</comment>
<evidence type="ECO:0000256" key="1">
    <source>
        <dbReference type="ARBA" id="ARBA00022670"/>
    </source>
</evidence>
<dbReference type="Gene3D" id="1.10.8.60">
    <property type="match status" value="1"/>
</dbReference>
<dbReference type="Pfam" id="PF05362">
    <property type="entry name" value="Lon_C"/>
    <property type="match status" value="1"/>
</dbReference>
<evidence type="ECO:0000313" key="5">
    <source>
        <dbReference type="EMBL" id="SFK68224.1"/>
    </source>
</evidence>
<dbReference type="PANTHER" id="PTHR10046">
    <property type="entry name" value="ATP DEPENDENT LON PROTEASE FAMILY MEMBER"/>
    <property type="match status" value="1"/>
</dbReference>
<keyword evidence="3" id="KW-0175">Coiled coil</keyword>
<keyword evidence="6" id="KW-1185">Reference proteome</keyword>